<evidence type="ECO:0000256" key="6">
    <source>
        <dbReference type="ARBA" id="ARBA00023136"/>
    </source>
</evidence>
<keyword evidence="2 7" id="KW-0813">Transport</keyword>
<evidence type="ECO:0000256" key="5">
    <source>
        <dbReference type="ARBA" id="ARBA00022989"/>
    </source>
</evidence>
<accession>A0A154W7K2</accession>
<organism evidence="9 10">
    <name type="scientific">Oceanibaculum pacificum</name>
    <dbReference type="NCBI Taxonomy" id="580166"/>
    <lineage>
        <taxon>Bacteria</taxon>
        <taxon>Pseudomonadati</taxon>
        <taxon>Pseudomonadota</taxon>
        <taxon>Alphaproteobacteria</taxon>
        <taxon>Rhodospirillales</taxon>
        <taxon>Oceanibaculaceae</taxon>
        <taxon>Oceanibaculum</taxon>
    </lineage>
</organism>
<feature type="transmembrane region" description="Helical" evidence="7">
    <location>
        <begin position="9"/>
        <end position="27"/>
    </location>
</feature>
<dbReference type="OrthoDB" id="7834831at2"/>
<evidence type="ECO:0000256" key="1">
    <source>
        <dbReference type="ARBA" id="ARBA00004651"/>
    </source>
</evidence>
<keyword evidence="5 7" id="KW-1133">Transmembrane helix</keyword>
<dbReference type="Gene3D" id="1.10.3720.10">
    <property type="entry name" value="MetI-like"/>
    <property type="match status" value="1"/>
</dbReference>
<comment type="similarity">
    <text evidence="7">Belongs to the binding-protein-dependent transport system permease family.</text>
</comment>
<dbReference type="PANTHER" id="PTHR43163:SF3">
    <property type="entry name" value="PEPTIDE ABC TRANSPORTER PERMEASE PROTEIN"/>
    <property type="match status" value="1"/>
</dbReference>
<comment type="subcellular location">
    <subcellularLocation>
        <location evidence="1 7">Cell membrane</location>
        <topology evidence="1 7">Multi-pass membrane protein</topology>
    </subcellularLocation>
</comment>
<feature type="transmembrane region" description="Helical" evidence="7">
    <location>
        <begin position="99"/>
        <end position="122"/>
    </location>
</feature>
<feature type="domain" description="ABC transmembrane type-1" evidence="8">
    <location>
        <begin position="95"/>
        <end position="300"/>
    </location>
</feature>
<feature type="transmembrane region" description="Helical" evidence="7">
    <location>
        <begin position="281"/>
        <end position="307"/>
    </location>
</feature>
<dbReference type="RefSeq" id="WP_067554734.1">
    <property type="nucleotide sequence ID" value="NZ_LPXN01000097.1"/>
</dbReference>
<dbReference type="Proteomes" id="UP000076400">
    <property type="component" value="Unassembled WGS sequence"/>
</dbReference>
<dbReference type="CDD" id="cd06261">
    <property type="entry name" value="TM_PBP2"/>
    <property type="match status" value="1"/>
</dbReference>
<evidence type="ECO:0000313" key="10">
    <source>
        <dbReference type="Proteomes" id="UP000076400"/>
    </source>
</evidence>
<dbReference type="PROSITE" id="PS50928">
    <property type="entry name" value="ABC_TM1"/>
    <property type="match status" value="1"/>
</dbReference>
<evidence type="ECO:0000256" key="3">
    <source>
        <dbReference type="ARBA" id="ARBA00022475"/>
    </source>
</evidence>
<reference evidence="9 10" key="1">
    <citation type="submission" date="2015-12" db="EMBL/GenBank/DDBJ databases">
        <title>Genome sequence of Oceanibaculum pacificum MCCC 1A02656.</title>
        <authorList>
            <person name="Lu L."/>
            <person name="Lai Q."/>
            <person name="Shao Z."/>
            <person name="Qian P."/>
        </authorList>
    </citation>
    <scope>NUCLEOTIDE SEQUENCE [LARGE SCALE GENOMIC DNA]</scope>
    <source>
        <strain evidence="9 10">MCCC 1A02656</strain>
    </source>
</reference>
<dbReference type="EMBL" id="LPXN01000097">
    <property type="protein sequence ID" value="KZD09497.1"/>
    <property type="molecule type" value="Genomic_DNA"/>
</dbReference>
<evidence type="ECO:0000259" key="8">
    <source>
        <dbReference type="PROSITE" id="PS50928"/>
    </source>
</evidence>
<feature type="transmembrane region" description="Helical" evidence="7">
    <location>
        <begin position="174"/>
        <end position="194"/>
    </location>
</feature>
<keyword evidence="10" id="KW-1185">Reference proteome</keyword>
<dbReference type="PANTHER" id="PTHR43163">
    <property type="entry name" value="DIPEPTIDE TRANSPORT SYSTEM PERMEASE PROTEIN DPPB-RELATED"/>
    <property type="match status" value="1"/>
</dbReference>
<dbReference type="Pfam" id="PF00528">
    <property type="entry name" value="BPD_transp_1"/>
    <property type="match status" value="1"/>
</dbReference>
<dbReference type="AlphaFoldDB" id="A0A154W7K2"/>
<evidence type="ECO:0000313" key="9">
    <source>
        <dbReference type="EMBL" id="KZD09497.1"/>
    </source>
</evidence>
<dbReference type="InterPro" id="IPR000515">
    <property type="entry name" value="MetI-like"/>
</dbReference>
<feature type="transmembrane region" description="Helical" evidence="7">
    <location>
        <begin position="134"/>
        <end position="162"/>
    </location>
</feature>
<keyword evidence="6 7" id="KW-0472">Membrane</keyword>
<dbReference type="SUPFAM" id="SSF161098">
    <property type="entry name" value="MetI-like"/>
    <property type="match status" value="1"/>
</dbReference>
<dbReference type="Pfam" id="PF19300">
    <property type="entry name" value="BPD_transp_1_N"/>
    <property type="match status" value="1"/>
</dbReference>
<dbReference type="InterPro" id="IPR045621">
    <property type="entry name" value="BPD_transp_1_N"/>
</dbReference>
<evidence type="ECO:0000256" key="4">
    <source>
        <dbReference type="ARBA" id="ARBA00022692"/>
    </source>
</evidence>
<keyword evidence="4 7" id="KW-0812">Transmembrane</keyword>
<name>A0A154W7K2_9PROT</name>
<dbReference type="GO" id="GO:0055085">
    <property type="term" value="P:transmembrane transport"/>
    <property type="evidence" value="ECO:0007669"/>
    <property type="project" value="InterPro"/>
</dbReference>
<comment type="caution">
    <text evidence="9">The sequence shown here is derived from an EMBL/GenBank/DDBJ whole genome shotgun (WGS) entry which is preliminary data.</text>
</comment>
<dbReference type="STRING" id="580166.AUP43_07065"/>
<proteinExistence type="inferred from homology"/>
<dbReference type="GO" id="GO:0005886">
    <property type="term" value="C:plasma membrane"/>
    <property type="evidence" value="ECO:0007669"/>
    <property type="project" value="UniProtKB-SubCell"/>
</dbReference>
<gene>
    <name evidence="9" type="ORF">AUP43_07065</name>
</gene>
<feature type="transmembrane region" description="Helical" evidence="7">
    <location>
        <begin position="235"/>
        <end position="261"/>
    </location>
</feature>
<evidence type="ECO:0000256" key="7">
    <source>
        <dbReference type="RuleBase" id="RU363032"/>
    </source>
</evidence>
<protein>
    <submittedName>
        <fullName evidence="9">ABC transporter</fullName>
    </submittedName>
</protein>
<dbReference type="InterPro" id="IPR035906">
    <property type="entry name" value="MetI-like_sf"/>
</dbReference>
<evidence type="ECO:0000256" key="2">
    <source>
        <dbReference type="ARBA" id="ARBA00022448"/>
    </source>
</evidence>
<keyword evidence="3" id="KW-1003">Cell membrane</keyword>
<sequence length="319" mass="35109">MFGYLLQRLLYIFVIVAVMSVLIFWITQIMPGNVAYMILGDFAGMDQILALEQKLGLHDPIHVQYWRWAQGLLQFDLGDSLIMERPIAPILFDAIGNSAILALSSIGLVALVGIWLGVYSAIHHGKAGDHIVSLATYVTLAVPEFFWCVLLIILFVGYLGWFPATGYTSLSEGFFVWAQHLILPVVALVMGLMAHVSRLTRSSMLEVMHSQYVLAARAKGVPEGLVIRRHALRNALLPTITVLAIDVGVLMGGIVVVETIFSYPGLGRLLIFAIQQMDVPLIQACLIVVTIVYAVANLLADILYTFLNPRIRYGSSVNG</sequence>